<accession>M7ZVQ8</accession>
<dbReference type="OMA" id="CTPASIG"/>
<dbReference type="eggNOG" id="KOG1725">
    <property type="taxonomic scope" value="Eukaryota"/>
</dbReference>
<feature type="region of interest" description="Disordered" evidence="1">
    <location>
        <begin position="65"/>
        <end position="87"/>
    </location>
</feature>
<protein>
    <recommendedName>
        <fullName evidence="4">HVA22-like protein f</fullName>
    </recommendedName>
</protein>
<organism evidence="3">
    <name type="scientific">Triticum urartu</name>
    <name type="common">Red wild einkorn</name>
    <name type="synonym">Crithodium urartu</name>
    <dbReference type="NCBI Taxonomy" id="4572"/>
    <lineage>
        <taxon>Eukaryota</taxon>
        <taxon>Viridiplantae</taxon>
        <taxon>Streptophyta</taxon>
        <taxon>Embryophyta</taxon>
        <taxon>Tracheophyta</taxon>
        <taxon>Spermatophyta</taxon>
        <taxon>Magnoliopsida</taxon>
        <taxon>Liliopsida</taxon>
        <taxon>Poales</taxon>
        <taxon>Poaceae</taxon>
        <taxon>BOP clade</taxon>
        <taxon>Pooideae</taxon>
        <taxon>Triticodae</taxon>
        <taxon>Triticeae</taxon>
        <taxon>Triticinae</taxon>
        <taxon>Triticum</taxon>
    </lineage>
</organism>
<feature type="transmembrane region" description="Helical" evidence="2">
    <location>
        <begin position="1190"/>
        <end position="1213"/>
    </location>
</feature>
<reference evidence="3" key="1">
    <citation type="journal article" date="2013" name="Nature">
        <title>Draft genome of the wheat A-genome progenitor Triticum urartu.</title>
        <authorList>
            <person name="Ling H.Q."/>
            <person name="Zhao S."/>
            <person name="Liu D."/>
            <person name="Wang J."/>
            <person name="Sun H."/>
            <person name="Zhang C."/>
            <person name="Fan H."/>
            <person name="Li D."/>
            <person name="Dong L."/>
            <person name="Tao Y."/>
            <person name="Gao C."/>
            <person name="Wu H."/>
            <person name="Li Y."/>
            <person name="Cui Y."/>
            <person name="Guo X."/>
            <person name="Zheng S."/>
            <person name="Wang B."/>
            <person name="Yu K."/>
            <person name="Liang Q."/>
            <person name="Yang W."/>
            <person name="Lou X."/>
            <person name="Chen J."/>
            <person name="Feng M."/>
            <person name="Jian J."/>
            <person name="Zhang X."/>
            <person name="Luo G."/>
            <person name="Jiang Y."/>
            <person name="Liu J."/>
            <person name="Wang Z."/>
            <person name="Sha Y."/>
            <person name="Zhang B."/>
            <person name="Wu H."/>
            <person name="Tang D."/>
            <person name="Shen Q."/>
            <person name="Xue P."/>
            <person name="Zou S."/>
            <person name="Wang X."/>
            <person name="Liu X."/>
            <person name="Wang F."/>
            <person name="Yang Y."/>
            <person name="An X."/>
            <person name="Dong Z."/>
            <person name="Zhang K."/>
            <person name="Zhang X."/>
            <person name="Luo M.C."/>
            <person name="Dvorak J."/>
            <person name="Tong Y."/>
            <person name="Wang J."/>
            <person name="Yang H."/>
            <person name="Li Z."/>
            <person name="Wang D."/>
            <person name="Zhang A."/>
            <person name="Wang J."/>
        </authorList>
    </citation>
    <scope>NUCLEOTIDE SEQUENCE</scope>
</reference>
<keyword evidence="2" id="KW-0472">Membrane</keyword>
<feature type="region of interest" description="Disordered" evidence="1">
    <location>
        <begin position="174"/>
        <end position="193"/>
    </location>
</feature>
<feature type="compositionally biased region" description="Polar residues" evidence="1">
    <location>
        <begin position="583"/>
        <end position="614"/>
    </location>
</feature>
<evidence type="ECO:0000256" key="1">
    <source>
        <dbReference type="SAM" id="MobiDB-lite"/>
    </source>
</evidence>
<feature type="compositionally biased region" description="Basic and acidic residues" evidence="1">
    <location>
        <begin position="615"/>
        <end position="628"/>
    </location>
</feature>
<dbReference type="STRING" id="4572.M7ZVQ8"/>
<dbReference type="Pfam" id="PF03134">
    <property type="entry name" value="TB2_DP1_HVA22"/>
    <property type="match status" value="1"/>
</dbReference>
<dbReference type="InterPro" id="IPR004345">
    <property type="entry name" value="TB2_DP1_HVA22"/>
</dbReference>
<dbReference type="PANTHER" id="PTHR36892">
    <property type="entry name" value="OS01G0201800 PROTEIN"/>
    <property type="match status" value="1"/>
</dbReference>
<proteinExistence type="predicted"/>
<dbReference type="EMBL" id="KD210655">
    <property type="protein sequence ID" value="EMS52204.1"/>
    <property type="molecule type" value="Genomic_DNA"/>
</dbReference>
<evidence type="ECO:0008006" key="4">
    <source>
        <dbReference type="Google" id="ProtNLM"/>
    </source>
</evidence>
<dbReference type="PANTHER" id="PTHR36892:SF7">
    <property type="entry name" value="HVA22-LIKE PROTEIN F"/>
    <property type="match status" value="1"/>
</dbReference>
<gene>
    <name evidence="3" type="ORF">TRIUR3_19697</name>
</gene>
<name>M7ZVQ8_TRIUA</name>
<keyword evidence="2" id="KW-0812">Transmembrane</keyword>
<evidence type="ECO:0000256" key="2">
    <source>
        <dbReference type="SAM" id="Phobius"/>
    </source>
</evidence>
<feature type="region of interest" description="Disordered" evidence="1">
    <location>
        <begin position="536"/>
        <end position="655"/>
    </location>
</feature>
<feature type="region of interest" description="Disordered" evidence="1">
    <location>
        <begin position="1041"/>
        <end position="1062"/>
    </location>
</feature>
<feature type="compositionally biased region" description="Basic and acidic residues" evidence="1">
    <location>
        <begin position="546"/>
        <end position="558"/>
    </location>
</feature>
<evidence type="ECO:0000313" key="3">
    <source>
        <dbReference type="EMBL" id="EMS52204.1"/>
    </source>
</evidence>
<dbReference type="AlphaFoldDB" id="M7ZVQ8"/>
<sequence length="1276" mass="141107">MLAWDPWDFGFPERCLQVVHEERTSKLQPASRLLQRMLHKSLLRKRKGCTIPTLRELVMRKKLQERQDQMSTHRNSLKKQSVRGMDHERSIKISRPTDYPVNLGCEVVKHVACPPKDDIFGDLPLLESSKVMFHTGVDILPTIIEDSFVENQNGPDAISETEPLELMPIADISKQTSPPLEDSVKKEQSPDKGSTCILLNDAGRSHSSSAEFDGLLNHASVTMAKTSLPEMQLKSTDVPALSSYCNEGAKSGTSNCAQGRFYTNTDCFQEMERPGTSSVAVRTRTEAIKKEDAAIHVVNNASVTMAKTSLPETQLESTHVPALSSCSEAVRTRTEAIKKEDAAVHGVNNASVTMEKTSLPETQLESTHVPALSSCSEAVRTRTEAIKKEDAAVHGVNNASVTMEKTSLPETQLESTHVPALSSYCNDGAKSCPSNHPQGCFYTNTNCFQEMKRPGTSSAAVRTITAAVTEDRDATVHGPNNTSVTIAKTCLPEMQLNSTHVPGLSSYCNDRAKSGSSNHPQDRFYTNTNCFQEMERPATSSAAVRTRTEAVAEDRDAAGHGLNNLKSTHGPVLSSYSKDGAKSGSSNHPQGHFYTNTSRFQEMTRPGTSSMSVRTRTEAIEKDRDAAVHGKKSTGISGRLVPTEYHPSGEGNLSSSVMSQRTVNAGINADGMSSCRSMPAQEYVPASIPCKVASNAYHESRKSVDTCTSLSMDDQGSWYSKNYPGRSPASISLPFMELPGLEKMEISSYDPRTGENNFMNGRSMNIVRCQQQKQVSGMTSAMQSQNKIGFSDSQAGKKAPDGFVRRDNCHSYQPTMRLMGKTVSLCKGSMEQEVPTTGKWIDKNVVGDRPSSVSCQLPPKKVFPYQDSVIPRTRVHESSDTLPRIPNSTFAEARPIVNDAQNHRLPQTNIVSSAVKDYTWNSGSQFGRQAQWSLNTSMQGKYQNPTSLVYEDPRSVRTHQPPCQVPGANLFSASNISFHDYGTKNAESRNSYQRAHPSLPSSAASKFHDYCTKDVDARYSYQGAHPSLSTSVANGRKGVSLVDERSKRPGCADNVSQQPAKRQLVADKPELTGSMFPCMEKYSFGWCVPCHPHRPIPTDRPTEDGKKPRRKLSCKPQRRIMGVLGALARHLDSLVGPGIMLLYPLYASMRAIESPSSLDDQQWLTYWVLYSLITLFELSCWKALQWLPLWPYMKLLFCCWLVLPIFNGAAYIYETHVRRYFKIGQYVSPGYSERQRKVLQMMSLDARKSVERFIETHGPGALEKIIQAAEQEAKRA</sequence>
<keyword evidence="2" id="KW-1133">Transmembrane helix</keyword>